<gene>
    <name evidence="5" type="ORF">SAMN05421676_10840</name>
</gene>
<keyword evidence="2 5" id="KW-0489">Methyltransferase</keyword>
<dbReference type="GO" id="GO:0006396">
    <property type="term" value="P:RNA processing"/>
    <property type="evidence" value="ECO:0007669"/>
    <property type="project" value="InterPro"/>
</dbReference>
<dbReference type="InterPro" id="IPR001537">
    <property type="entry name" value="SpoU_MeTrfase"/>
</dbReference>
<dbReference type="GO" id="GO:0032259">
    <property type="term" value="P:methylation"/>
    <property type="evidence" value="ECO:0007669"/>
    <property type="project" value="UniProtKB-KW"/>
</dbReference>
<dbReference type="PANTHER" id="PTHR43191:SF2">
    <property type="entry name" value="RRNA METHYLTRANSFERASE 3, MITOCHONDRIAL"/>
    <property type="match status" value="1"/>
</dbReference>
<organism evidence="5 6">
    <name type="scientific">Salinibacillus kushneri</name>
    <dbReference type="NCBI Taxonomy" id="237682"/>
    <lineage>
        <taxon>Bacteria</taxon>
        <taxon>Bacillati</taxon>
        <taxon>Bacillota</taxon>
        <taxon>Bacilli</taxon>
        <taxon>Bacillales</taxon>
        <taxon>Bacillaceae</taxon>
        <taxon>Salinibacillus</taxon>
    </lineage>
</organism>
<keyword evidence="3 5" id="KW-0808">Transferase</keyword>
<dbReference type="SUPFAM" id="SSF55315">
    <property type="entry name" value="L30e-like"/>
    <property type="match status" value="1"/>
</dbReference>
<dbReference type="SUPFAM" id="SSF75217">
    <property type="entry name" value="alpha/beta knot"/>
    <property type="match status" value="1"/>
</dbReference>
<dbReference type="OrthoDB" id="9794400at2"/>
<dbReference type="InterPro" id="IPR029064">
    <property type="entry name" value="Ribosomal_eL30-like_sf"/>
</dbReference>
<evidence type="ECO:0000256" key="2">
    <source>
        <dbReference type="ARBA" id="ARBA00022603"/>
    </source>
</evidence>
<dbReference type="GO" id="GO:0005737">
    <property type="term" value="C:cytoplasm"/>
    <property type="evidence" value="ECO:0007669"/>
    <property type="project" value="UniProtKB-ARBA"/>
</dbReference>
<dbReference type="Gene3D" id="3.30.1330.30">
    <property type="match status" value="1"/>
</dbReference>
<name>A0A1I0H445_9BACI</name>
<dbReference type="GO" id="GO:0003723">
    <property type="term" value="F:RNA binding"/>
    <property type="evidence" value="ECO:0007669"/>
    <property type="project" value="InterPro"/>
</dbReference>
<dbReference type="InterPro" id="IPR029028">
    <property type="entry name" value="Alpha/beta_knot_MTases"/>
</dbReference>
<dbReference type="InterPro" id="IPR029026">
    <property type="entry name" value="tRNA_m1G_MTases_N"/>
</dbReference>
<dbReference type="InterPro" id="IPR053888">
    <property type="entry name" value="MRM3-like_sub_bind"/>
</dbReference>
<dbReference type="InterPro" id="IPR051259">
    <property type="entry name" value="rRNA_Methyltransferase"/>
</dbReference>
<evidence type="ECO:0000313" key="6">
    <source>
        <dbReference type="Proteomes" id="UP000199095"/>
    </source>
</evidence>
<dbReference type="CDD" id="cd18095">
    <property type="entry name" value="SpoU-like_rRNA-MTase"/>
    <property type="match status" value="1"/>
</dbReference>
<dbReference type="Pfam" id="PF00588">
    <property type="entry name" value="SpoU_methylase"/>
    <property type="match status" value="1"/>
</dbReference>
<sequence length="247" mass="27619">MIDSLQNKKVKRWNKLKRKKERMKNGSFLIEGEHLIEEALHSDWQIKEMIIKEGYTSKVRTAEDIPIIEVNEKVFSELTNTETPQGVMAEVEIKQSQIPEEAKKLVLFDAVQDPGNLGTMIRTADAFGFDGIVLGKGCVDLFNDKVIRSTQGSLFHLPILFEDLPSKIDALKGDGFSIWVTALRDAISIEEQAVPDRVAVILGNEGNGVQEELLHQADQKVYIPIKGQAESLNVSIAAGIMMYKIQL</sequence>
<evidence type="ECO:0000259" key="4">
    <source>
        <dbReference type="SMART" id="SM00967"/>
    </source>
</evidence>
<dbReference type="Gene3D" id="3.40.1280.10">
    <property type="match status" value="1"/>
</dbReference>
<dbReference type="InterPro" id="IPR013123">
    <property type="entry name" value="SpoU_subst-bd"/>
</dbReference>
<keyword evidence="6" id="KW-1185">Reference proteome</keyword>
<dbReference type="EMBL" id="FOHJ01000008">
    <property type="protein sequence ID" value="SET78361.1"/>
    <property type="molecule type" value="Genomic_DNA"/>
</dbReference>
<evidence type="ECO:0000256" key="3">
    <source>
        <dbReference type="ARBA" id="ARBA00022679"/>
    </source>
</evidence>
<dbReference type="SMART" id="SM00967">
    <property type="entry name" value="SpoU_sub_bind"/>
    <property type="match status" value="1"/>
</dbReference>
<dbReference type="Proteomes" id="UP000199095">
    <property type="component" value="Unassembled WGS sequence"/>
</dbReference>
<dbReference type="AlphaFoldDB" id="A0A1I0H445"/>
<dbReference type="GO" id="GO:0008173">
    <property type="term" value="F:RNA methyltransferase activity"/>
    <property type="evidence" value="ECO:0007669"/>
    <property type="project" value="InterPro"/>
</dbReference>
<evidence type="ECO:0000313" key="5">
    <source>
        <dbReference type="EMBL" id="SET78361.1"/>
    </source>
</evidence>
<dbReference type="PANTHER" id="PTHR43191">
    <property type="entry name" value="RRNA METHYLTRANSFERASE 3"/>
    <property type="match status" value="1"/>
</dbReference>
<proteinExistence type="inferred from homology"/>
<dbReference type="STRING" id="237682.SAMN05421676_10840"/>
<accession>A0A1I0H445</accession>
<comment type="similarity">
    <text evidence="1">Belongs to the class IV-like SAM-binding methyltransferase superfamily. RNA methyltransferase TrmH family.</text>
</comment>
<feature type="domain" description="RNA 2-O ribose methyltransferase substrate binding" evidence="4">
    <location>
        <begin position="29"/>
        <end position="97"/>
    </location>
</feature>
<evidence type="ECO:0000256" key="1">
    <source>
        <dbReference type="ARBA" id="ARBA00007228"/>
    </source>
</evidence>
<dbReference type="Pfam" id="PF22435">
    <property type="entry name" value="MRM3-like_sub_bind"/>
    <property type="match status" value="1"/>
</dbReference>
<protein>
    <submittedName>
        <fullName evidence="5">RNA methyltransferase, TrmH family</fullName>
    </submittedName>
</protein>
<reference evidence="6" key="1">
    <citation type="submission" date="2016-10" db="EMBL/GenBank/DDBJ databases">
        <authorList>
            <person name="Varghese N."/>
            <person name="Submissions S."/>
        </authorList>
    </citation>
    <scope>NUCLEOTIDE SEQUENCE [LARGE SCALE GENOMIC DNA]</scope>
    <source>
        <strain evidence="6">CGMCC 1.3566</strain>
    </source>
</reference>